<evidence type="ECO:0008006" key="5">
    <source>
        <dbReference type="Google" id="ProtNLM"/>
    </source>
</evidence>
<proteinExistence type="predicted"/>
<name>A0A7D7QW32_9FLAO</name>
<dbReference type="Proteomes" id="UP000539710">
    <property type="component" value="Unassembled WGS sequence"/>
</dbReference>
<organism evidence="2 3">
    <name type="scientific">Marnyiella aurantia</name>
    <dbReference type="NCBI Taxonomy" id="2758037"/>
    <lineage>
        <taxon>Bacteria</taxon>
        <taxon>Pseudomonadati</taxon>
        <taxon>Bacteroidota</taxon>
        <taxon>Flavobacteriia</taxon>
        <taxon>Flavobacteriales</taxon>
        <taxon>Weeksellaceae</taxon>
        <taxon>Marnyiella</taxon>
    </lineage>
</organism>
<dbReference type="Proteomes" id="UP000515349">
    <property type="component" value="Chromosome"/>
</dbReference>
<reference evidence="4" key="2">
    <citation type="submission" date="2020-07" db="EMBL/GenBank/DDBJ databases">
        <title>Flavobacterium sp. xlx-214.</title>
        <authorList>
            <person name="Yang C."/>
        </authorList>
    </citation>
    <scope>NUCLEOTIDE SEQUENCE [LARGE SCALE GENOMIC DNA]</scope>
    <source>
        <strain evidence="4">CX-624</strain>
    </source>
</reference>
<dbReference type="PROSITE" id="PS51257">
    <property type="entry name" value="PROKAR_LIPOPROTEIN"/>
    <property type="match status" value="1"/>
</dbReference>
<evidence type="ECO:0000313" key="3">
    <source>
        <dbReference type="Proteomes" id="UP000515349"/>
    </source>
</evidence>
<dbReference type="AlphaFoldDB" id="A0A7D7QW32"/>
<sequence length="214" mass="24648">MKISYLFLFALLVSTGCGEKKDVQRKPEVTVASEPSAETKEKLPINLKTWLQFYQVENPGFSMNSFILSDSASINYGASSVKGNFEEDFNRIYEPFLVYSHDRSKYIDFDSYHWIADENGNPGFEADQQVTLVHLPSKTVRQISFFGPSFTIEDAYWEGDSSAVLLGNTYEKVPFYIRYNFNRNMKYTYRSTDTLRVNKSYTEKRLKMNGVGGK</sequence>
<reference evidence="1" key="3">
    <citation type="submission" date="2020-07" db="EMBL/GenBank/DDBJ databases">
        <authorList>
            <person name="Yang C."/>
        </authorList>
    </citation>
    <scope>NUCLEOTIDE SEQUENCE</scope>
    <source>
        <strain evidence="1">Cx-624</strain>
    </source>
</reference>
<gene>
    <name evidence="2" type="ORF">H1R16_00080</name>
    <name evidence="1" type="ORF">H2507_03195</name>
</gene>
<evidence type="ECO:0000313" key="4">
    <source>
        <dbReference type="Proteomes" id="UP000539710"/>
    </source>
</evidence>
<evidence type="ECO:0000313" key="1">
    <source>
        <dbReference type="EMBL" id="MBA5246166.1"/>
    </source>
</evidence>
<evidence type="ECO:0000313" key="2">
    <source>
        <dbReference type="EMBL" id="QMS98450.1"/>
    </source>
</evidence>
<dbReference type="KEGG" id="cbau:H1R16_00080"/>
<keyword evidence="4" id="KW-1185">Reference proteome</keyword>
<accession>A0A7D7QW32</accession>
<reference evidence="2 3" key="1">
    <citation type="submission" date="2020-07" db="EMBL/GenBank/DDBJ databases">
        <title>Chryseobacterium sp.cx-624.</title>
        <authorList>
            <person name="Yang C."/>
        </authorList>
    </citation>
    <scope>NUCLEOTIDE SEQUENCE [LARGE SCALE GENOMIC DNA]</scope>
    <source>
        <strain evidence="3">cx-624</strain>
        <strain evidence="2">Cx-624</strain>
    </source>
</reference>
<dbReference type="EMBL" id="CP059472">
    <property type="protein sequence ID" value="QMS98450.1"/>
    <property type="molecule type" value="Genomic_DNA"/>
</dbReference>
<dbReference type="RefSeq" id="WP_181886263.1">
    <property type="nucleotide sequence ID" value="NZ_CP059472.1"/>
</dbReference>
<protein>
    <recommendedName>
        <fullName evidence="5">Lipoprotein</fullName>
    </recommendedName>
</protein>
<dbReference type="EMBL" id="JACEUX010000001">
    <property type="protein sequence ID" value="MBA5246166.1"/>
    <property type="molecule type" value="Genomic_DNA"/>
</dbReference>